<keyword evidence="3" id="KW-1185">Reference proteome</keyword>
<dbReference type="InterPro" id="IPR001387">
    <property type="entry name" value="Cro/C1-type_HTH"/>
</dbReference>
<dbReference type="PROSITE" id="PS50943">
    <property type="entry name" value="HTH_CROC1"/>
    <property type="match status" value="1"/>
</dbReference>
<organism evidence="2 3">
    <name type="scientific">Sneathia vaginalis</name>
    <dbReference type="NCBI Taxonomy" id="187101"/>
    <lineage>
        <taxon>Bacteria</taxon>
        <taxon>Fusobacteriati</taxon>
        <taxon>Fusobacteriota</taxon>
        <taxon>Fusobacteriia</taxon>
        <taxon>Fusobacteriales</taxon>
        <taxon>Leptotrichiaceae</taxon>
        <taxon>Sneathia</taxon>
    </lineage>
</organism>
<dbReference type="GO" id="GO:0003677">
    <property type="term" value="F:DNA binding"/>
    <property type="evidence" value="ECO:0007669"/>
    <property type="project" value="InterPro"/>
</dbReference>
<reference evidence="2 3" key="1">
    <citation type="journal article" date="2012" name="BMC Genomics">
        <title>Genomic sequence analysis and characterization of Sneathia amnii sp. nov.</title>
        <authorList>
            <consortium name="Vaginal Microbiome Consortium (additional members)"/>
            <person name="Harwich M.D.Jr."/>
            <person name="Serrano M.G."/>
            <person name="Fettweis J.M."/>
            <person name="Alves J.M."/>
            <person name="Reimers M.A."/>
            <person name="Buck G.A."/>
            <person name="Jefferson K.K."/>
        </authorList>
    </citation>
    <scope>NUCLEOTIDE SEQUENCE [LARGE SCALE GENOMIC DNA]</scope>
    <source>
        <strain evidence="2 3">SN35</strain>
    </source>
</reference>
<name>A0A0E3Z9K3_9FUSO</name>
<dbReference type="Pfam" id="PF01381">
    <property type="entry name" value="HTH_3"/>
    <property type="match status" value="1"/>
</dbReference>
<protein>
    <recommendedName>
        <fullName evidence="1">HTH cro/C1-type domain-containing protein</fullName>
    </recommendedName>
</protein>
<gene>
    <name evidence="2" type="ORF">VC03_01415</name>
</gene>
<proteinExistence type="predicted"/>
<feature type="domain" description="HTH cro/C1-type" evidence="1">
    <location>
        <begin position="15"/>
        <end position="62"/>
    </location>
</feature>
<dbReference type="SUPFAM" id="SSF47413">
    <property type="entry name" value="lambda repressor-like DNA-binding domains"/>
    <property type="match status" value="1"/>
</dbReference>
<dbReference type="HOGENOM" id="CLU_066192_1_1_0"/>
<accession>A0A0E3Z9K3</accession>
<evidence type="ECO:0000259" key="1">
    <source>
        <dbReference type="PROSITE" id="PS50943"/>
    </source>
</evidence>
<dbReference type="InterPro" id="IPR010982">
    <property type="entry name" value="Lambda_DNA-bd_dom_sf"/>
</dbReference>
<evidence type="ECO:0000313" key="2">
    <source>
        <dbReference type="EMBL" id="AKC95232.1"/>
    </source>
</evidence>
<dbReference type="Proteomes" id="UP000033103">
    <property type="component" value="Chromosome"/>
</dbReference>
<dbReference type="STRING" id="187101.VC03_01415"/>
<evidence type="ECO:0000313" key="3">
    <source>
        <dbReference type="Proteomes" id="UP000033103"/>
    </source>
</evidence>
<dbReference type="OrthoDB" id="79958at2"/>
<dbReference type="CDD" id="cd00093">
    <property type="entry name" value="HTH_XRE"/>
    <property type="match status" value="1"/>
</dbReference>
<dbReference type="KEGG" id="sns:VC03_01415"/>
<sequence length="188" mass="22248">MKTTGNILKQYIKGKIKRDDFSKLLGISPQYLSNILSDKKKPSSKLLYKLIISLGITSEDEKNIRKYEELRTKKVYYNIINKKMTKEGLKGNEKERIYSNRGKIFGTLTDLSLFITLEYDLFDFKKGDVLVFKKYEDEEIKEAYIIYDNKIAKLRKVDKSYILETDELKILQNISIEYILLYSIRRKL</sequence>
<dbReference type="AlphaFoldDB" id="A0A0E3Z9K3"/>
<dbReference type="EMBL" id="CP011280">
    <property type="protein sequence ID" value="AKC95232.1"/>
    <property type="molecule type" value="Genomic_DNA"/>
</dbReference>
<dbReference type="PATRIC" id="fig|1069640.6.peg.270"/>
<dbReference type="Gene3D" id="1.10.260.40">
    <property type="entry name" value="lambda repressor-like DNA-binding domains"/>
    <property type="match status" value="1"/>
</dbReference>
<dbReference type="SMART" id="SM00530">
    <property type="entry name" value="HTH_XRE"/>
    <property type="match status" value="1"/>
</dbReference>
<dbReference type="RefSeq" id="WP_046328338.1">
    <property type="nucleotide sequence ID" value="NZ_CP011280.1"/>
</dbReference>